<protein>
    <submittedName>
        <fullName evidence="1">Uncharacterized protein</fullName>
    </submittedName>
</protein>
<accession>X0X4K1</accession>
<gene>
    <name evidence="1" type="ORF">S01H1_66556</name>
</gene>
<dbReference type="EMBL" id="BARS01044015">
    <property type="protein sequence ID" value="GAG31558.1"/>
    <property type="molecule type" value="Genomic_DNA"/>
</dbReference>
<organism evidence="1">
    <name type="scientific">marine sediment metagenome</name>
    <dbReference type="NCBI Taxonomy" id="412755"/>
    <lineage>
        <taxon>unclassified sequences</taxon>
        <taxon>metagenomes</taxon>
        <taxon>ecological metagenomes</taxon>
    </lineage>
</organism>
<dbReference type="AlphaFoldDB" id="X0X4K1"/>
<evidence type="ECO:0000313" key="1">
    <source>
        <dbReference type="EMBL" id="GAG31558.1"/>
    </source>
</evidence>
<reference evidence="1" key="1">
    <citation type="journal article" date="2014" name="Front. Microbiol.">
        <title>High frequency of phylogenetically diverse reductive dehalogenase-homologous genes in deep subseafloor sedimentary metagenomes.</title>
        <authorList>
            <person name="Kawai M."/>
            <person name="Futagami T."/>
            <person name="Toyoda A."/>
            <person name="Takaki Y."/>
            <person name="Nishi S."/>
            <person name="Hori S."/>
            <person name="Arai W."/>
            <person name="Tsubouchi T."/>
            <person name="Morono Y."/>
            <person name="Uchiyama I."/>
            <person name="Ito T."/>
            <person name="Fujiyama A."/>
            <person name="Inagaki F."/>
            <person name="Takami H."/>
        </authorList>
    </citation>
    <scope>NUCLEOTIDE SEQUENCE</scope>
    <source>
        <strain evidence="1">Expedition CK06-06</strain>
    </source>
</reference>
<comment type="caution">
    <text evidence="1">The sequence shown here is derived from an EMBL/GenBank/DDBJ whole genome shotgun (WGS) entry which is preliminary data.</text>
</comment>
<sequence>MSLQHEYNDFANNLGLACEIMNNGKSCGGWLLSDFDTWHECPRHRTPGQRHPEDHEDFDDYVLTPEEQEEHATRLKKEDEARFKKYADDDIPF</sequence>
<proteinExistence type="predicted"/>
<name>X0X4K1_9ZZZZ</name>